<evidence type="ECO:0000256" key="1">
    <source>
        <dbReference type="ARBA" id="ARBA00001970"/>
    </source>
</evidence>
<gene>
    <name evidence="10" type="ORF">FIE12Z_8692</name>
</gene>
<evidence type="ECO:0000256" key="4">
    <source>
        <dbReference type="ARBA" id="ARBA00022723"/>
    </source>
</evidence>
<dbReference type="PROSITE" id="PS51405">
    <property type="entry name" value="HEME_HALOPEROXIDASE"/>
    <property type="match status" value="1"/>
</dbReference>
<keyword evidence="3" id="KW-0349">Heme</keyword>
<dbReference type="PANTHER" id="PTHR33577">
    <property type="entry name" value="STERIGMATOCYSTIN BIOSYNTHESIS PEROXIDASE STCC-RELATED"/>
    <property type="match status" value="1"/>
</dbReference>
<dbReference type="GO" id="GO:0046872">
    <property type="term" value="F:metal ion binding"/>
    <property type="evidence" value="ECO:0007669"/>
    <property type="project" value="UniProtKB-KW"/>
</dbReference>
<evidence type="ECO:0000313" key="11">
    <source>
        <dbReference type="Proteomes" id="UP000265631"/>
    </source>
</evidence>
<evidence type="ECO:0000259" key="9">
    <source>
        <dbReference type="PROSITE" id="PS51405"/>
    </source>
</evidence>
<dbReference type="Proteomes" id="UP000265631">
    <property type="component" value="Unassembled WGS sequence"/>
</dbReference>
<dbReference type="EMBL" id="PXXK01000273">
    <property type="protein sequence ID" value="RFN47078.1"/>
    <property type="molecule type" value="Genomic_DNA"/>
</dbReference>
<dbReference type="Gene3D" id="1.10.489.10">
    <property type="entry name" value="Chloroperoxidase-like"/>
    <property type="match status" value="1"/>
</dbReference>
<dbReference type="GO" id="GO:0004601">
    <property type="term" value="F:peroxidase activity"/>
    <property type="evidence" value="ECO:0007669"/>
    <property type="project" value="UniProtKB-KW"/>
</dbReference>
<keyword evidence="4" id="KW-0479">Metal-binding</keyword>
<evidence type="ECO:0000256" key="3">
    <source>
        <dbReference type="ARBA" id="ARBA00022617"/>
    </source>
</evidence>
<feature type="signal peptide" evidence="8">
    <location>
        <begin position="1"/>
        <end position="19"/>
    </location>
</feature>
<dbReference type="InterPro" id="IPR000028">
    <property type="entry name" value="Chloroperoxidase"/>
</dbReference>
<evidence type="ECO:0000313" key="10">
    <source>
        <dbReference type="EMBL" id="RFN47078.1"/>
    </source>
</evidence>
<keyword evidence="2" id="KW-0575">Peroxidase</keyword>
<comment type="similarity">
    <text evidence="7">Belongs to the chloroperoxidase family.</text>
</comment>
<keyword evidence="5" id="KW-0560">Oxidoreductase</keyword>
<keyword evidence="6" id="KW-0408">Iron</keyword>
<name>A0A395MGM6_9HYPO</name>
<feature type="chain" id="PRO_5017205671" evidence="8">
    <location>
        <begin position="20"/>
        <end position="455"/>
    </location>
</feature>
<evidence type="ECO:0000256" key="6">
    <source>
        <dbReference type="ARBA" id="ARBA00023004"/>
    </source>
</evidence>
<comment type="caution">
    <text evidence="10">The sequence shown here is derived from an EMBL/GenBank/DDBJ whole genome shotgun (WGS) entry which is preliminary data.</text>
</comment>
<accession>A0A395MGM6</accession>
<keyword evidence="8" id="KW-0732">Signal</keyword>
<comment type="cofactor">
    <cofactor evidence="1">
        <name>heme b</name>
        <dbReference type="ChEBI" id="CHEBI:60344"/>
    </cofactor>
</comment>
<dbReference type="PANTHER" id="PTHR33577:SF16">
    <property type="entry name" value="HEME HALOPEROXIDASE FAMILY PROFILE DOMAIN-CONTAINING PROTEIN"/>
    <property type="match status" value="1"/>
</dbReference>
<dbReference type="AlphaFoldDB" id="A0A395MGM6"/>
<keyword evidence="11" id="KW-1185">Reference proteome</keyword>
<evidence type="ECO:0000256" key="8">
    <source>
        <dbReference type="SAM" id="SignalP"/>
    </source>
</evidence>
<reference evidence="10 11" key="1">
    <citation type="journal article" date="2018" name="PLoS Pathog.">
        <title>Evolution of structural diversity of trichothecenes, a family of toxins produced by plant pathogenic and entomopathogenic fungi.</title>
        <authorList>
            <person name="Proctor R.H."/>
            <person name="McCormick S.P."/>
            <person name="Kim H.S."/>
            <person name="Cardoza R.E."/>
            <person name="Stanley A.M."/>
            <person name="Lindo L."/>
            <person name="Kelly A."/>
            <person name="Brown D.W."/>
            <person name="Lee T."/>
            <person name="Vaughan M.M."/>
            <person name="Alexander N.J."/>
            <person name="Busman M."/>
            <person name="Gutierrez S."/>
        </authorList>
    </citation>
    <scope>NUCLEOTIDE SEQUENCE [LARGE SCALE GENOMIC DNA]</scope>
    <source>
        <strain evidence="10 11">NRRL 13405</strain>
    </source>
</reference>
<dbReference type="Pfam" id="PF01328">
    <property type="entry name" value="Peroxidase_2"/>
    <property type="match status" value="1"/>
</dbReference>
<evidence type="ECO:0000256" key="7">
    <source>
        <dbReference type="ARBA" id="ARBA00025795"/>
    </source>
</evidence>
<evidence type="ECO:0000256" key="5">
    <source>
        <dbReference type="ARBA" id="ARBA00023002"/>
    </source>
</evidence>
<feature type="domain" description="Heme haloperoxidase family profile" evidence="9">
    <location>
        <begin position="65"/>
        <end position="333"/>
    </location>
</feature>
<protein>
    <submittedName>
        <fullName evidence="10">Oxidase</fullName>
    </submittedName>
</protein>
<sequence length="455" mass="49304">MKWLHLLSVVACVTDEAYAFPSHLHGAVGHLTASRLSSVVDEAVRSAHEKRLLFDAGNEPIDVTGKHEFIPPDFEKGDQRGPCPGLNALANHGYINRNGVTSLVETIGAINKVYGMGIDLATILATMGVVFVGNPLSLNPGFSIGSTAKAKGTDNILGNLVGLLGKPRGLVGSHNIIEGDSSNTRADLYVTGDASTMVMDQFQSFYDMASDEEGTYDFDTFAERAKIRFRETIATNPDFYYGPFTGMIARNAGYFFACRMLSNHTKGSHEDIMGKFTTYTEAKDANHLDRATLRSFFAVQKEGDKLTYKRGWERIPTNWYRRSVDYGLIDLNLDVISLITKYPELGSIGGNMGEVNSYAGVDVSDITGGVLNLTKLLKGNNLLCFVFEVVKTVSPNSLSGLFSIVAPPLKLITDALGTALLDLPCPAFKDLQVGGESFSKGIQKKFPGAKINASL</sequence>
<evidence type="ECO:0000256" key="2">
    <source>
        <dbReference type="ARBA" id="ARBA00022559"/>
    </source>
</evidence>
<organism evidence="10 11">
    <name type="scientific">Fusarium flagelliforme</name>
    <dbReference type="NCBI Taxonomy" id="2675880"/>
    <lineage>
        <taxon>Eukaryota</taxon>
        <taxon>Fungi</taxon>
        <taxon>Dikarya</taxon>
        <taxon>Ascomycota</taxon>
        <taxon>Pezizomycotina</taxon>
        <taxon>Sordariomycetes</taxon>
        <taxon>Hypocreomycetidae</taxon>
        <taxon>Hypocreales</taxon>
        <taxon>Nectriaceae</taxon>
        <taxon>Fusarium</taxon>
        <taxon>Fusarium incarnatum-equiseti species complex</taxon>
    </lineage>
</organism>
<dbReference type="SUPFAM" id="SSF47571">
    <property type="entry name" value="Cloroperoxidase"/>
    <property type="match status" value="1"/>
</dbReference>
<proteinExistence type="inferred from homology"/>
<dbReference type="InterPro" id="IPR036851">
    <property type="entry name" value="Chloroperoxidase-like_sf"/>
</dbReference>